<name>A0ABR2ZN34_9AGAR</name>
<feature type="compositionally biased region" description="Polar residues" evidence="1">
    <location>
        <begin position="306"/>
        <end position="355"/>
    </location>
</feature>
<proteinExistence type="predicted"/>
<dbReference type="EMBL" id="JBBXMP010000113">
    <property type="protein sequence ID" value="KAL0062133.1"/>
    <property type="molecule type" value="Genomic_DNA"/>
</dbReference>
<reference evidence="2 3" key="1">
    <citation type="submission" date="2024-05" db="EMBL/GenBank/DDBJ databases">
        <title>A draft genome resource for the thread blight pathogen Marasmius tenuissimus strain MS-2.</title>
        <authorList>
            <person name="Yulfo-Soto G.E."/>
            <person name="Baruah I.K."/>
            <person name="Amoako-Attah I."/>
            <person name="Bukari Y."/>
            <person name="Meinhardt L.W."/>
            <person name="Bailey B.A."/>
            <person name="Cohen S.P."/>
        </authorList>
    </citation>
    <scope>NUCLEOTIDE SEQUENCE [LARGE SCALE GENOMIC DNA]</scope>
    <source>
        <strain evidence="2 3">MS-2</strain>
    </source>
</reference>
<feature type="compositionally biased region" description="Polar residues" evidence="1">
    <location>
        <begin position="394"/>
        <end position="413"/>
    </location>
</feature>
<feature type="region of interest" description="Disordered" evidence="1">
    <location>
        <begin position="810"/>
        <end position="829"/>
    </location>
</feature>
<gene>
    <name evidence="2" type="ORF">AAF712_010975</name>
</gene>
<sequence length="829" mass="90532">MGSTNATSKRRKSSRQSRLSLKSNKGENGTGNFHDLSPPGSDVVKKEEAASFSTSPEEDHGWNHPAELDYFMPHSWSDTQIIHHLIAHSFNIPAKTGQPFCHIISANGVKTVLPGGYRIPLMFLARFQWLSLQLVLMAEDREAEWEDYKFGILHVSRLCKRLLDSAQAALETRFKYGVDRKWRCPTFDRALVRHKLKWFISKPEEVQSFWEEYGEGEFKDDIVTFAWRGWALKGHCGFSLTLNEIENGITAQQLMQGLKERDDRWYWEVEGSPAEGADAWSLRHAALAAMSTTVLSLPPKIIPGTPLTTSKLLHTPPISTSTRPSNIPTDQVSNSSPNNAELQQAPSLPRSNSSVEAVEPGSNRPYTYTIRIPQSAGVEVPTDNEDANLVAMEHNTTTTSGPPSSVRNIQTQRASKRPGSPLEKVTSPKPRKTANDHLPDPEATPYSPMYLVVPTSCEPGVPTPSHLGHLTSPIQLRITDADSSQTTIPTRQLKAVALPPLTRSLLSTAASTPGPIHPILWSTSTASNACPQTSSHIHSSPSPIQATHEYLRTLEQQWQQLQSKLGSEGVTFSSLPSPSTSASMSSQSISRPASTNADNNARPIDFSVMFTPVMEGVFEEMKKVASESQERHRELISSLAQIRAELEALRNGEGVGGVRSVVGTATSNDVNMGSAVAPLVLSSHPLAHLLEEPTSDEEDDGFNYGLVPEGLEPGVRARNYSGAPMLMNPDIIILDREILERKPVVEGDMPSSAPRPASPILDDEIIDVKPVIINGEPCIPGLDGGQPTPLTAFSCSVPVRYRKFKKLGISSSGESISSASSCREKRSAA</sequence>
<evidence type="ECO:0000313" key="3">
    <source>
        <dbReference type="Proteomes" id="UP001437256"/>
    </source>
</evidence>
<keyword evidence="3" id="KW-1185">Reference proteome</keyword>
<feature type="compositionally biased region" description="Low complexity" evidence="1">
    <location>
        <begin position="810"/>
        <end position="821"/>
    </location>
</feature>
<feature type="region of interest" description="Disordered" evidence="1">
    <location>
        <begin position="394"/>
        <end position="444"/>
    </location>
</feature>
<dbReference type="Proteomes" id="UP001437256">
    <property type="component" value="Unassembled WGS sequence"/>
</dbReference>
<protein>
    <submittedName>
        <fullName evidence="2">Uncharacterized protein</fullName>
    </submittedName>
</protein>
<feature type="compositionally biased region" description="Low complexity" evidence="1">
    <location>
        <begin position="573"/>
        <end position="594"/>
    </location>
</feature>
<evidence type="ECO:0000256" key="1">
    <source>
        <dbReference type="SAM" id="MobiDB-lite"/>
    </source>
</evidence>
<comment type="caution">
    <text evidence="2">The sequence shown here is derived from an EMBL/GenBank/DDBJ whole genome shotgun (WGS) entry which is preliminary data.</text>
</comment>
<evidence type="ECO:0000313" key="2">
    <source>
        <dbReference type="EMBL" id="KAL0062133.1"/>
    </source>
</evidence>
<feature type="region of interest" description="Disordered" evidence="1">
    <location>
        <begin position="306"/>
        <end position="366"/>
    </location>
</feature>
<organism evidence="2 3">
    <name type="scientific">Marasmius tenuissimus</name>
    <dbReference type="NCBI Taxonomy" id="585030"/>
    <lineage>
        <taxon>Eukaryota</taxon>
        <taxon>Fungi</taxon>
        <taxon>Dikarya</taxon>
        <taxon>Basidiomycota</taxon>
        <taxon>Agaricomycotina</taxon>
        <taxon>Agaricomycetes</taxon>
        <taxon>Agaricomycetidae</taxon>
        <taxon>Agaricales</taxon>
        <taxon>Marasmiineae</taxon>
        <taxon>Marasmiaceae</taxon>
        <taxon>Marasmius</taxon>
    </lineage>
</organism>
<feature type="region of interest" description="Disordered" evidence="1">
    <location>
        <begin position="569"/>
        <end position="601"/>
    </location>
</feature>
<feature type="region of interest" description="Disordered" evidence="1">
    <location>
        <begin position="1"/>
        <end position="60"/>
    </location>
</feature>
<accession>A0ABR2ZN34</accession>